<dbReference type="OrthoDB" id="344301at2"/>
<dbReference type="GO" id="GO:0008305">
    <property type="term" value="C:integrin complex"/>
    <property type="evidence" value="ECO:0007669"/>
    <property type="project" value="InterPro"/>
</dbReference>
<proteinExistence type="predicted"/>
<dbReference type="InterPro" id="IPR028994">
    <property type="entry name" value="Integrin_alpha_N"/>
</dbReference>
<dbReference type="GO" id="GO:0033627">
    <property type="term" value="P:cell adhesion mediated by integrin"/>
    <property type="evidence" value="ECO:0007669"/>
    <property type="project" value="TreeGrafter"/>
</dbReference>
<dbReference type="GO" id="GO:0098609">
    <property type="term" value="P:cell-cell adhesion"/>
    <property type="evidence" value="ECO:0007669"/>
    <property type="project" value="TreeGrafter"/>
</dbReference>
<keyword evidence="2" id="KW-0677">Repeat</keyword>
<dbReference type="GO" id="GO:0007160">
    <property type="term" value="P:cell-matrix adhesion"/>
    <property type="evidence" value="ECO:0007669"/>
    <property type="project" value="TreeGrafter"/>
</dbReference>
<dbReference type="Pfam" id="PF13517">
    <property type="entry name" value="FG-GAP_3"/>
    <property type="match status" value="1"/>
</dbReference>
<dbReference type="PRINTS" id="PR01185">
    <property type="entry name" value="INTEGRINA"/>
</dbReference>
<comment type="caution">
    <text evidence="4">The sequence shown here is derived from an EMBL/GenBank/DDBJ whole genome shotgun (WGS) entry which is preliminary data.</text>
</comment>
<dbReference type="InterPro" id="IPR013517">
    <property type="entry name" value="FG-GAP"/>
</dbReference>
<dbReference type="PROSITE" id="PS51470">
    <property type="entry name" value="FG_GAP"/>
    <property type="match status" value="7"/>
</dbReference>
<dbReference type="GO" id="GO:0009897">
    <property type="term" value="C:external side of plasma membrane"/>
    <property type="evidence" value="ECO:0007669"/>
    <property type="project" value="TreeGrafter"/>
</dbReference>
<name>A0A5F2BTN8_9LEPT</name>
<organism evidence="4 5">
    <name type="scientific">Leptospira barantonii</name>
    <dbReference type="NCBI Taxonomy" id="2023184"/>
    <lineage>
        <taxon>Bacteria</taxon>
        <taxon>Pseudomonadati</taxon>
        <taxon>Spirochaetota</taxon>
        <taxon>Spirochaetia</taxon>
        <taxon>Leptospirales</taxon>
        <taxon>Leptospiraceae</taxon>
        <taxon>Leptospira</taxon>
    </lineage>
</organism>
<evidence type="ECO:0000256" key="1">
    <source>
        <dbReference type="ARBA" id="ARBA00022729"/>
    </source>
</evidence>
<sequence>MKQKCHFRYGIVLFILFSLCCDRIRSFNPGDMSSSPYYESVILQCMIGQTTGCLPPSIRNVRNSGILHSGFLTGDLAPFASGAEVSLDGAPFQPAIVTGTTWKFGLPTGSQIWKQNSKHAIVVRSSLFGASYGIYVRKGNNQDVNGDGFPDLIVGANQYAGGDGKVYIFHGGSPGISSQSALSANTSLASLSTGSQFGWYSTLGDINGDGYADAIVSAPNTGTDAVYIFHSSGSSGILNGASPTSTLTAGSTVFFGGSIATGDVNGDGFEDLVIGSYGYSTSQGRVDIFHSSGPNGISTSSIASAQTALLGAAINNRFGMSVAAGDVNGDGYSDVLVGADGASRSYVFHSSGSSGISSQNLGASGNPNTLLIGESGSQSGISVALGDINGDGFEDVLIGGRSYSANQGRAYTFHSSGNSGIANQDLSTSGIANAYLTGQAGAGFFGISVSLGDVNGDGFHDALVGAYGLAQGNGFVFLSSGNSGIVGQNLSAGGTAHAVLSGESSGDQFGIFVAFADGNGDGLSDTCIGAYGYSTNQGRAYLFAGTPAGVPTTSAVSATSILTGEVNSQFAYSIASYVETTYFLKKNSAKEFELFY</sequence>
<dbReference type="PANTHER" id="PTHR23220:SF133">
    <property type="entry name" value="INTEGRIN ALPHA-PS2"/>
    <property type="match status" value="1"/>
</dbReference>
<evidence type="ECO:0000313" key="5">
    <source>
        <dbReference type="Proteomes" id="UP000298429"/>
    </source>
</evidence>
<dbReference type="GO" id="GO:0005178">
    <property type="term" value="F:integrin binding"/>
    <property type="evidence" value="ECO:0007669"/>
    <property type="project" value="TreeGrafter"/>
</dbReference>
<dbReference type="RefSeq" id="WP_135669706.1">
    <property type="nucleotide sequence ID" value="NZ_RQGN01000013.1"/>
</dbReference>
<gene>
    <name evidence="4" type="ORF">EHQ76_03220</name>
</gene>
<dbReference type="Pfam" id="PF01839">
    <property type="entry name" value="FG-GAP"/>
    <property type="match status" value="4"/>
</dbReference>
<protein>
    <submittedName>
        <fullName evidence="4">VCBS repeat-containing protein</fullName>
    </submittedName>
</protein>
<dbReference type="GO" id="GO:0007229">
    <property type="term" value="P:integrin-mediated signaling pathway"/>
    <property type="evidence" value="ECO:0007669"/>
    <property type="project" value="TreeGrafter"/>
</dbReference>
<keyword evidence="3" id="KW-0325">Glycoprotein</keyword>
<dbReference type="SUPFAM" id="SSF69318">
    <property type="entry name" value="Integrin alpha N-terminal domain"/>
    <property type="match status" value="3"/>
</dbReference>
<keyword evidence="1" id="KW-0732">Signal</keyword>
<dbReference type="Proteomes" id="UP000298429">
    <property type="component" value="Unassembled WGS sequence"/>
</dbReference>
<dbReference type="SMART" id="SM00191">
    <property type="entry name" value="Int_alpha"/>
    <property type="match status" value="7"/>
</dbReference>
<dbReference type="InterPro" id="IPR013519">
    <property type="entry name" value="Int_alpha_beta-p"/>
</dbReference>
<dbReference type="EMBL" id="RQGN01000013">
    <property type="protein sequence ID" value="TGM08973.1"/>
    <property type="molecule type" value="Genomic_DNA"/>
</dbReference>
<dbReference type="InterPro" id="IPR000413">
    <property type="entry name" value="Integrin_alpha"/>
</dbReference>
<evidence type="ECO:0000256" key="2">
    <source>
        <dbReference type="ARBA" id="ARBA00022737"/>
    </source>
</evidence>
<evidence type="ECO:0000313" key="4">
    <source>
        <dbReference type="EMBL" id="TGM08973.1"/>
    </source>
</evidence>
<dbReference type="PANTHER" id="PTHR23220">
    <property type="entry name" value="INTEGRIN ALPHA"/>
    <property type="match status" value="1"/>
</dbReference>
<reference evidence="4 5" key="1">
    <citation type="journal article" date="2019" name="PLoS Negl. Trop. Dis.">
        <title>Revisiting the worldwide diversity of Leptospira species in the environment.</title>
        <authorList>
            <person name="Vincent A.T."/>
            <person name="Schiettekatte O."/>
            <person name="Bourhy P."/>
            <person name="Veyrier F.J."/>
            <person name="Picardeau M."/>
        </authorList>
    </citation>
    <scope>NUCLEOTIDE SEQUENCE [LARGE SCALE GENOMIC DNA]</scope>
    <source>
        <strain evidence="4 5">201702444</strain>
    </source>
</reference>
<accession>A0A5F2BTN8</accession>
<dbReference type="AlphaFoldDB" id="A0A5F2BTN8"/>
<dbReference type="Gene3D" id="2.130.10.130">
    <property type="entry name" value="Integrin alpha, N-terminal"/>
    <property type="match status" value="4"/>
</dbReference>
<evidence type="ECO:0000256" key="3">
    <source>
        <dbReference type="ARBA" id="ARBA00023180"/>
    </source>
</evidence>